<feature type="compositionally biased region" description="Polar residues" evidence="1">
    <location>
        <begin position="172"/>
        <end position="181"/>
    </location>
</feature>
<feature type="transmembrane region" description="Helical" evidence="2">
    <location>
        <begin position="191"/>
        <end position="215"/>
    </location>
</feature>
<gene>
    <name evidence="3" type="ORF">FOMPIDRAFT_115666</name>
</gene>
<keyword evidence="2" id="KW-0472">Membrane</keyword>
<accession>S8FP96</accession>
<evidence type="ECO:0000313" key="4">
    <source>
        <dbReference type="Proteomes" id="UP000015241"/>
    </source>
</evidence>
<feature type="region of interest" description="Disordered" evidence="1">
    <location>
        <begin position="258"/>
        <end position="297"/>
    </location>
</feature>
<protein>
    <submittedName>
        <fullName evidence="3">Uncharacterized protein</fullName>
    </submittedName>
</protein>
<sequence length="388" mass="42222">MLSVPWGDQHAMNRTIDDYFGDSVTGRKVNYTGYWNVGQTCFGCAIHPDENEAYAGTWHDVTSNYPNTSIADYVTIQFNVTNVSFELDGAPAGAYTHNPNPNDAQFIYNANVFSQTDPDNAEHTLVMTAIQGAQPSYLLFDWVQYTIDGGETSSSTSMTTTSKSSAATQTSPNDARATSTHRTNHSYRGSLVGAIVGGTVSGFIVFVIATLFLLCHRRRRRRASSADPDVDRTAVQPFEESSPHPILLLVQFLNPLPAMSPPHHPTTEPGKVERPSHRARTEAREVEKYTEARRTDNAGNFLAEHEDLRQQPIAALHANRSTAGGEGTPVQEGEGVMDGAAPPIGRPRPPATNNTAFRREVASLRAELARLRAEGIATLAVGPPPAYD</sequence>
<evidence type="ECO:0000256" key="1">
    <source>
        <dbReference type="SAM" id="MobiDB-lite"/>
    </source>
</evidence>
<feature type="region of interest" description="Disordered" evidence="1">
    <location>
        <begin position="152"/>
        <end position="184"/>
    </location>
</feature>
<keyword evidence="2" id="KW-0812">Transmembrane</keyword>
<reference evidence="3 4" key="1">
    <citation type="journal article" date="2012" name="Science">
        <title>The Paleozoic origin of enzymatic lignin decomposition reconstructed from 31 fungal genomes.</title>
        <authorList>
            <person name="Floudas D."/>
            <person name="Binder M."/>
            <person name="Riley R."/>
            <person name="Barry K."/>
            <person name="Blanchette R.A."/>
            <person name="Henrissat B."/>
            <person name="Martinez A.T."/>
            <person name="Otillar R."/>
            <person name="Spatafora J.W."/>
            <person name="Yadav J.S."/>
            <person name="Aerts A."/>
            <person name="Benoit I."/>
            <person name="Boyd A."/>
            <person name="Carlson A."/>
            <person name="Copeland A."/>
            <person name="Coutinho P.M."/>
            <person name="de Vries R.P."/>
            <person name="Ferreira P."/>
            <person name="Findley K."/>
            <person name="Foster B."/>
            <person name="Gaskell J."/>
            <person name="Glotzer D."/>
            <person name="Gorecki P."/>
            <person name="Heitman J."/>
            <person name="Hesse C."/>
            <person name="Hori C."/>
            <person name="Igarashi K."/>
            <person name="Jurgens J.A."/>
            <person name="Kallen N."/>
            <person name="Kersten P."/>
            <person name="Kohler A."/>
            <person name="Kuees U."/>
            <person name="Kumar T.K.A."/>
            <person name="Kuo A."/>
            <person name="LaButti K."/>
            <person name="Larrondo L.F."/>
            <person name="Lindquist E."/>
            <person name="Ling A."/>
            <person name="Lombard V."/>
            <person name="Lucas S."/>
            <person name="Lundell T."/>
            <person name="Martin R."/>
            <person name="McLaughlin D.J."/>
            <person name="Morgenstern I."/>
            <person name="Morin E."/>
            <person name="Murat C."/>
            <person name="Nagy L.G."/>
            <person name="Nolan M."/>
            <person name="Ohm R.A."/>
            <person name="Patyshakuliyeva A."/>
            <person name="Rokas A."/>
            <person name="Ruiz-Duenas F.J."/>
            <person name="Sabat G."/>
            <person name="Salamov A."/>
            <person name="Samejima M."/>
            <person name="Schmutz J."/>
            <person name="Slot J.C."/>
            <person name="St John F."/>
            <person name="Stenlid J."/>
            <person name="Sun H."/>
            <person name="Sun S."/>
            <person name="Syed K."/>
            <person name="Tsang A."/>
            <person name="Wiebenga A."/>
            <person name="Young D."/>
            <person name="Pisabarro A."/>
            <person name="Eastwood D.C."/>
            <person name="Martin F."/>
            <person name="Cullen D."/>
            <person name="Grigoriev I.V."/>
            <person name="Hibbett D.S."/>
        </authorList>
    </citation>
    <scope>NUCLEOTIDE SEQUENCE</scope>
    <source>
        <strain evidence="4">FP-58527</strain>
    </source>
</reference>
<name>S8FP96_FOMSC</name>
<dbReference type="EMBL" id="KE504151">
    <property type="protein sequence ID" value="EPT00120.1"/>
    <property type="molecule type" value="Genomic_DNA"/>
</dbReference>
<keyword evidence="2" id="KW-1133">Transmembrane helix</keyword>
<feature type="region of interest" description="Disordered" evidence="1">
    <location>
        <begin position="320"/>
        <end position="354"/>
    </location>
</feature>
<dbReference type="OrthoDB" id="3270641at2759"/>
<dbReference type="InParanoid" id="S8FP96"/>
<dbReference type="HOGENOM" id="CLU_033259_2_0_1"/>
<keyword evidence="4" id="KW-1185">Reference proteome</keyword>
<dbReference type="eggNOG" id="ENOG502SP6Y">
    <property type="taxonomic scope" value="Eukaryota"/>
</dbReference>
<feature type="compositionally biased region" description="Basic and acidic residues" evidence="1">
    <location>
        <begin position="270"/>
        <end position="296"/>
    </location>
</feature>
<proteinExistence type="predicted"/>
<dbReference type="AlphaFoldDB" id="S8FP96"/>
<evidence type="ECO:0000313" key="3">
    <source>
        <dbReference type="EMBL" id="EPT00120.1"/>
    </source>
</evidence>
<dbReference type="Proteomes" id="UP000015241">
    <property type="component" value="Unassembled WGS sequence"/>
</dbReference>
<feature type="compositionally biased region" description="Low complexity" evidence="1">
    <location>
        <begin position="152"/>
        <end position="171"/>
    </location>
</feature>
<organism evidence="3 4">
    <name type="scientific">Fomitopsis schrenkii</name>
    <name type="common">Brown rot fungus</name>
    <dbReference type="NCBI Taxonomy" id="2126942"/>
    <lineage>
        <taxon>Eukaryota</taxon>
        <taxon>Fungi</taxon>
        <taxon>Dikarya</taxon>
        <taxon>Basidiomycota</taxon>
        <taxon>Agaricomycotina</taxon>
        <taxon>Agaricomycetes</taxon>
        <taxon>Polyporales</taxon>
        <taxon>Fomitopsis</taxon>
    </lineage>
</organism>
<evidence type="ECO:0000256" key="2">
    <source>
        <dbReference type="SAM" id="Phobius"/>
    </source>
</evidence>